<evidence type="ECO:0000256" key="8">
    <source>
        <dbReference type="ARBA" id="ARBA00023136"/>
    </source>
</evidence>
<comment type="similarity">
    <text evidence="10">Belongs to the mitochondrial carrier (TC 2.A.29) family.</text>
</comment>
<comment type="subcellular location">
    <subcellularLocation>
        <location evidence="1">Mitochondrion inner membrane</location>
        <topology evidence="1">Multi-pass membrane protein</topology>
    </subcellularLocation>
</comment>
<proteinExistence type="inferred from homology"/>
<evidence type="ECO:0000256" key="4">
    <source>
        <dbReference type="ARBA" id="ARBA00022737"/>
    </source>
</evidence>
<dbReference type="Pfam" id="PF00153">
    <property type="entry name" value="Mito_carr"/>
    <property type="match status" value="3"/>
</dbReference>
<gene>
    <name evidence="12" type="primary">RIM2</name>
    <name evidence="12" type="ORF">SLS62_003375</name>
</gene>
<evidence type="ECO:0000256" key="11">
    <source>
        <dbReference type="SAM" id="MobiDB-lite"/>
    </source>
</evidence>
<feature type="repeat" description="Solcar" evidence="9">
    <location>
        <begin position="45"/>
        <end position="153"/>
    </location>
</feature>
<keyword evidence="2 10" id="KW-0813">Transport</keyword>
<evidence type="ECO:0000256" key="2">
    <source>
        <dbReference type="ARBA" id="ARBA00022448"/>
    </source>
</evidence>
<keyword evidence="5" id="KW-0999">Mitochondrion inner membrane</keyword>
<dbReference type="PANTHER" id="PTHR45829">
    <property type="entry name" value="MITOCHONDRIAL CARRIER PROTEIN RIM2"/>
    <property type="match status" value="1"/>
</dbReference>
<dbReference type="AlphaFoldDB" id="A0AAN9YU08"/>
<evidence type="ECO:0000256" key="6">
    <source>
        <dbReference type="ARBA" id="ARBA00022989"/>
    </source>
</evidence>
<sequence length="402" mass="43897">MDASKEHRHAGAPIAPPHSTLPQSRELGGALPENKLPTTKQSPFAKSWPHLVAGGIGGMTAAVLTAPLDVLKTRLQSDFYQAQLRAARAATGQARLGPLRSVGYHMAETLQILRDVHRLEGWRALFKGLGPNLVGVVPARSCNFYVYGTGKRVYSHLFATEEELRNGSGVSEKPLVHLMSAVTAGIATGTVTNPIWLVKTRLQLDKNHAADLVADKNHQPRGSGTAADPAARAFRRYRNSWDCIRQTMHNEGPRGFFRGLSASYLGVTESTLHWMVYEEIKTQLRARAARVAASGRPRTWWDSTVDWCGNFAGAGAAKGFASILTYPHEVARTRLRQAPRAEAGRPGPKYTGLVQCFRLVWKEEGMVGLYGGLTPHLMRTIPSAAIMFGMYEGILKLLGAKS</sequence>
<keyword evidence="13" id="KW-1185">Reference proteome</keyword>
<dbReference type="InterPro" id="IPR023395">
    <property type="entry name" value="MCP_dom_sf"/>
</dbReference>
<feature type="repeat" description="Solcar" evidence="9">
    <location>
        <begin position="172"/>
        <end position="283"/>
    </location>
</feature>
<dbReference type="SUPFAM" id="SSF103506">
    <property type="entry name" value="Mitochondrial carrier"/>
    <property type="match status" value="1"/>
</dbReference>
<dbReference type="InterPro" id="IPR018108">
    <property type="entry name" value="MCP_transmembrane"/>
</dbReference>
<dbReference type="PROSITE" id="PS50920">
    <property type="entry name" value="SOLCAR"/>
    <property type="match status" value="3"/>
</dbReference>
<dbReference type="EMBL" id="JAKJXP020000019">
    <property type="protein sequence ID" value="KAK7754592.1"/>
    <property type="molecule type" value="Genomic_DNA"/>
</dbReference>
<comment type="caution">
    <text evidence="12">The sequence shown here is derived from an EMBL/GenBank/DDBJ whole genome shotgun (WGS) entry which is preliminary data.</text>
</comment>
<feature type="region of interest" description="Disordered" evidence="11">
    <location>
        <begin position="1"/>
        <end position="43"/>
    </location>
</feature>
<keyword evidence="3 9" id="KW-0812">Transmembrane</keyword>
<evidence type="ECO:0000313" key="13">
    <source>
        <dbReference type="Proteomes" id="UP001320420"/>
    </source>
</evidence>
<evidence type="ECO:0000256" key="3">
    <source>
        <dbReference type="ARBA" id="ARBA00022692"/>
    </source>
</evidence>
<reference evidence="12 13" key="1">
    <citation type="submission" date="2024-02" db="EMBL/GenBank/DDBJ databases">
        <title>De novo assembly and annotation of 12 fungi associated with fruit tree decline syndrome in Ontario, Canada.</title>
        <authorList>
            <person name="Sulman M."/>
            <person name="Ellouze W."/>
            <person name="Ilyukhin E."/>
        </authorList>
    </citation>
    <scope>NUCLEOTIDE SEQUENCE [LARGE SCALE GENOMIC DNA]</scope>
    <source>
        <strain evidence="12 13">M11/M66-122</strain>
    </source>
</reference>
<keyword evidence="8 9" id="KW-0472">Membrane</keyword>
<dbReference type="InterPro" id="IPR002067">
    <property type="entry name" value="MCP"/>
</dbReference>
<dbReference type="Proteomes" id="UP001320420">
    <property type="component" value="Unassembled WGS sequence"/>
</dbReference>
<dbReference type="PANTHER" id="PTHR45829:SF4">
    <property type="entry name" value="MITOCHONDRIAL CARRIER PROTEIN RIM2"/>
    <property type="match status" value="1"/>
</dbReference>
<evidence type="ECO:0000313" key="12">
    <source>
        <dbReference type="EMBL" id="KAK7754592.1"/>
    </source>
</evidence>
<protein>
    <submittedName>
        <fullName evidence="12">Pyrimidine nucleotide transporter, mitochondrial</fullName>
    </submittedName>
</protein>
<dbReference type="GO" id="GO:0015218">
    <property type="term" value="F:pyrimidine nucleotide transmembrane transporter activity"/>
    <property type="evidence" value="ECO:0007669"/>
    <property type="project" value="InterPro"/>
</dbReference>
<keyword evidence="4" id="KW-0677">Repeat</keyword>
<feature type="repeat" description="Solcar" evidence="9">
    <location>
        <begin position="305"/>
        <end position="397"/>
    </location>
</feature>
<dbReference type="PRINTS" id="PR00926">
    <property type="entry name" value="MITOCARRIER"/>
</dbReference>
<name>A0AAN9YU08_9PEZI</name>
<evidence type="ECO:0000256" key="7">
    <source>
        <dbReference type="ARBA" id="ARBA00023128"/>
    </source>
</evidence>
<evidence type="ECO:0000256" key="9">
    <source>
        <dbReference type="PROSITE-ProRule" id="PRU00282"/>
    </source>
</evidence>
<keyword evidence="7" id="KW-0496">Mitochondrion</keyword>
<organism evidence="12 13">
    <name type="scientific">Diatrype stigma</name>
    <dbReference type="NCBI Taxonomy" id="117547"/>
    <lineage>
        <taxon>Eukaryota</taxon>
        <taxon>Fungi</taxon>
        <taxon>Dikarya</taxon>
        <taxon>Ascomycota</taxon>
        <taxon>Pezizomycotina</taxon>
        <taxon>Sordariomycetes</taxon>
        <taxon>Xylariomycetidae</taxon>
        <taxon>Xylariales</taxon>
        <taxon>Diatrypaceae</taxon>
        <taxon>Diatrype</taxon>
    </lineage>
</organism>
<dbReference type="InterPro" id="IPR049562">
    <property type="entry name" value="SLC25A33/36-like"/>
</dbReference>
<dbReference type="GO" id="GO:0005743">
    <property type="term" value="C:mitochondrial inner membrane"/>
    <property type="evidence" value="ECO:0007669"/>
    <property type="project" value="UniProtKB-SubCell"/>
</dbReference>
<keyword evidence="6" id="KW-1133">Transmembrane helix</keyword>
<dbReference type="GO" id="GO:1990519">
    <property type="term" value="P:pyrimidine nucleotide import into mitochondrion"/>
    <property type="evidence" value="ECO:0007669"/>
    <property type="project" value="TreeGrafter"/>
</dbReference>
<dbReference type="Gene3D" id="1.50.40.10">
    <property type="entry name" value="Mitochondrial carrier domain"/>
    <property type="match status" value="2"/>
</dbReference>
<evidence type="ECO:0000256" key="10">
    <source>
        <dbReference type="RuleBase" id="RU000488"/>
    </source>
</evidence>
<accession>A0AAN9YU08</accession>
<evidence type="ECO:0000256" key="1">
    <source>
        <dbReference type="ARBA" id="ARBA00004448"/>
    </source>
</evidence>
<evidence type="ECO:0000256" key="5">
    <source>
        <dbReference type="ARBA" id="ARBA00022792"/>
    </source>
</evidence>
<feature type="compositionally biased region" description="Basic residues" evidence="11">
    <location>
        <begin position="1"/>
        <end position="10"/>
    </location>
</feature>